<geneLocation type="chloroplast" evidence="2"/>
<protein>
    <submittedName>
        <fullName evidence="2">Uncharacterized protein</fullName>
    </submittedName>
</protein>
<reference evidence="2" key="1">
    <citation type="journal article" date="2017" name="J. Phycol.">
        <title>Analysis of chloroplast genomes and a supermatrix inform reclassification of the Rhodomelaceae (Rhodophyta).</title>
        <authorList>
            <person name="Diaz-Tapia P."/>
            <person name="Maggs C.A."/>
            <person name="West J.A."/>
            <person name="Verbruggen H."/>
        </authorList>
    </citation>
    <scope>NUCLEOTIDE SEQUENCE</scope>
    <source>
        <strain evidence="2">PD1823</strain>
    </source>
</reference>
<name>A0A1Z1MV45_9FLOR</name>
<sequence>MIRYWPTQQSIYLNNTIVDLFVETEKKIVIGTSNQSSQHLYLDIFNTKTRVKLFKQILNEFKKLILDIIEIDLKPQKIKKLRNTINKIFINRVCTRFLLTLNSINTKPSHEIILTEDDEHLTEYLIIYIIFGSSYVEDNIFLFESFYTPYNHVKILLENFIIQTCNYTVKELISDLKSSPNINKFLKTKNICNKLYTSNRSIILFINNLKLQNLIKYYIYEVKSFYNERQQVWIMSSVGIITKYIYVSRIKKIKKLNQINTIFILWLEIKDLLVPRSEKLIIQVSKYFLYCSINLLSNLILILIKVIVLYFNN</sequence>
<dbReference type="PIRSF" id="PIRSF036962">
    <property type="entry name" value="UCP036962_SignTr_Ycf55"/>
    <property type="match status" value="1"/>
</dbReference>
<keyword evidence="1" id="KW-0812">Transmembrane</keyword>
<proteinExistence type="predicted"/>
<dbReference type="InterPro" id="IPR017077">
    <property type="entry name" value="Uncharacterised_Ycf55_algae"/>
</dbReference>
<dbReference type="InterPro" id="IPR022552">
    <property type="entry name" value="UPF_Ycf55"/>
</dbReference>
<keyword evidence="2" id="KW-0934">Plastid</keyword>
<keyword evidence="1" id="KW-0472">Membrane</keyword>
<evidence type="ECO:0000313" key="2">
    <source>
        <dbReference type="EMBL" id="ARW69856.1"/>
    </source>
</evidence>
<organism evidence="2">
    <name type="scientific">Lophosiphonia teges</name>
    <dbReference type="NCBI Taxonomy" id="2007110"/>
    <lineage>
        <taxon>Eukaryota</taxon>
        <taxon>Rhodophyta</taxon>
        <taxon>Florideophyceae</taxon>
        <taxon>Rhodymeniophycidae</taxon>
        <taxon>Ceramiales</taxon>
        <taxon>Rhodomelaceae</taxon>
        <taxon>Polysiphonioideae</taxon>
        <taxon>Lophosiphonia</taxon>
    </lineage>
</organism>
<evidence type="ECO:0000256" key="1">
    <source>
        <dbReference type="SAM" id="Phobius"/>
    </source>
</evidence>
<keyword evidence="1" id="KW-1133">Transmembrane helix</keyword>
<dbReference type="AlphaFoldDB" id="A0A1Z1MV45"/>
<dbReference type="Pfam" id="PF12452">
    <property type="entry name" value="DUF3685"/>
    <property type="match status" value="1"/>
</dbReference>
<feature type="transmembrane region" description="Helical" evidence="1">
    <location>
        <begin position="287"/>
        <end position="311"/>
    </location>
</feature>
<dbReference type="EMBL" id="MF101457">
    <property type="protein sequence ID" value="ARW69856.1"/>
    <property type="molecule type" value="Genomic_DNA"/>
</dbReference>
<accession>A0A1Z1MV45</accession>
<keyword evidence="2" id="KW-0150">Chloroplast</keyword>
<gene>
    <name evidence="2" type="primary">ycf55</name>
</gene>